<protein>
    <recommendedName>
        <fullName evidence="2">Reverse transcriptase Ty1/copia-type domain-containing protein</fullName>
    </recommendedName>
</protein>
<accession>A0A2N9GUJ0</accession>
<evidence type="ECO:0000313" key="3">
    <source>
        <dbReference type="EMBL" id="SPD03021.1"/>
    </source>
</evidence>
<dbReference type="PANTHER" id="PTHR11439:SF461">
    <property type="entry name" value="OS10G0432200 PROTEIN"/>
    <property type="match status" value="1"/>
</dbReference>
<feature type="domain" description="Reverse transcriptase Ty1/copia-type" evidence="2">
    <location>
        <begin position="76"/>
        <end position="240"/>
    </location>
</feature>
<dbReference type="EMBL" id="OIVN01002366">
    <property type="protein sequence ID" value="SPD03021.1"/>
    <property type="molecule type" value="Genomic_DNA"/>
</dbReference>
<gene>
    <name evidence="3" type="ORF">FSB_LOCUS30903</name>
</gene>
<evidence type="ECO:0000256" key="1">
    <source>
        <dbReference type="SAM" id="MobiDB-lite"/>
    </source>
</evidence>
<proteinExistence type="predicted"/>
<sequence>MTPIFTDPFVNLYPDPVRDSAPPLSSSDVPSLALSPAVRSPASDPVPSAPSASPTNLCCSTRQAMTDELDALHKTHTWDMTTLPPGKSAVGCKWVYKFKTRADGSVERYKALLVARGSTQEYGIDYEETFAPVARLTSVRSLLAVVAVHHWPLFQMDVKNAFLNSDLLEEVYMQPLPGYPNSQNQFCRLRHALYCLKQAPRAWFAKFSSLVAQQGFTPSPYDSALFIRHTSTSITLILLYAKYASNLLSKAGLTDSKTVSTPLEFNIKLNATNGEPLPDATLYQQLVGSLIYLTVTRPNLAYAVHLTTSTPIHYNNRSAIHIAHDDVFHERIKHIEIDCHFICHHLQQSALHLLFVSSEDQLAEVFTKSHPPEALDLVSKLKMASSSPPCV</sequence>
<dbReference type="CDD" id="cd09272">
    <property type="entry name" value="RNase_HI_RT_Ty1"/>
    <property type="match status" value="1"/>
</dbReference>
<evidence type="ECO:0000259" key="2">
    <source>
        <dbReference type="Pfam" id="PF07727"/>
    </source>
</evidence>
<dbReference type="InterPro" id="IPR013103">
    <property type="entry name" value="RVT_2"/>
</dbReference>
<dbReference type="AlphaFoldDB" id="A0A2N9GUJ0"/>
<dbReference type="Pfam" id="PF07727">
    <property type="entry name" value="RVT_2"/>
    <property type="match status" value="1"/>
</dbReference>
<dbReference type="InterPro" id="IPR043502">
    <property type="entry name" value="DNA/RNA_pol_sf"/>
</dbReference>
<dbReference type="SUPFAM" id="SSF56672">
    <property type="entry name" value="DNA/RNA polymerases"/>
    <property type="match status" value="1"/>
</dbReference>
<feature type="compositionally biased region" description="Low complexity" evidence="1">
    <location>
        <begin position="35"/>
        <end position="54"/>
    </location>
</feature>
<dbReference type="PANTHER" id="PTHR11439">
    <property type="entry name" value="GAG-POL-RELATED RETROTRANSPOSON"/>
    <property type="match status" value="1"/>
</dbReference>
<feature type="region of interest" description="Disordered" evidence="1">
    <location>
        <begin position="16"/>
        <end position="56"/>
    </location>
</feature>
<reference evidence="3" key="1">
    <citation type="submission" date="2018-02" db="EMBL/GenBank/DDBJ databases">
        <authorList>
            <person name="Cohen D.B."/>
            <person name="Kent A.D."/>
        </authorList>
    </citation>
    <scope>NUCLEOTIDE SEQUENCE</scope>
</reference>
<name>A0A2N9GUJ0_FAGSY</name>
<organism evidence="3">
    <name type="scientific">Fagus sylvatica</name>
    <name type="common">Beechnut</name>
    <dbReference type="NCBI Taxonomy" id="28930"/>
    <lineage>
        <taxon>Eukaryota</taxon>
        <taxon>Viridiplantae</taxon>
        <taxon>Streptophyta</taxon>
        <taxon>Embryophyta</taxon>
        <taxon>Tracheophyta</taxon>
        <taxon>Spermatophyta</taxon>
        <taxon>Magnoliopsida</taxon>
        <taxon>eudicotyledons</taxon>
        <taxon>Gunneridae</taxon>
        <taxon>Pentapetalae</taxon>
        <taxon>rosids</taxon>
        <taxon>fabids</taxon>
        <taxon>Fagales</taxon>
        <taxon>Fagaceae</taxon>
        <taxon>Fagus</taxon>
    </lineage>
</organism>